<keyword evidence="3" id="KW-1185">Reference proteome</keyword>
<proteinExistence type="predicted"/>
<reference evidence="1 3" key="2">
    <citation type="journal article" date="2018" name="Plant J.">
        <title>The Physcomitrella patens chromosome-scale assembly reveals moss genome structure and evolution.</title>
        <authorList>
            <person name="Lang D."/>
            <person name="Ullrich K.K."/>
            <person name="Murat F."/>
            <person name="Fuchs J."/>
            <person name="Jenkins J."/>
            <person name="Haas F.B."/>
            <person name="Piednoel M."/>
            <person name="Gundlach H."/>
            <person name="Van Bel M."/>
            <person name="Meyberg R."/>
            <person name="Vives C."/>
            <person name="Morata J."/>
            <person name="Symeonidi A."/>
            <person name="Hiss M."/>
            <person name="Muchero W."/>
            <person name="Kamisugi Y."/>
            <person name="Saleh O."/>
            <person name="Blanc G."/>
            <person name="Decker E.L."/>
            <person name="van Gessel N."/>
            <person name="Grimwood J."/>
            <person name="Hayes R.D."/>
            <person name="Graham S.W."/>
            <person name="Gunter L.E."/>
            <person name="McDaniel S.F."/>
            <person name="Hoernstein S.N.W."/>
            <person name="Larsson A."/>
            <person name="Li F.W."/>
            <person name="Perroud P.F."/>
            <person name="Phillips J."/>
            <person name="Ranjan P."/>
            <person name="Rokshar D.S."/>
            <person name="Rothfels C.J."/>
            <person name="Schneider L."/>
            <person name="Shu S."/>
            <person name="Stevenson D.W."/>
            <person name="Thummler F."/>
            <person name="Tillich M."/>
            <person name="Villarreal Aguilar J.C."/>
            <person name="Widiez T."/>
            <person name="Wong G.K."/>
            <person name="Wymore A."/>
            <person name="Zhang Y."/>
            <person name="Zimmer A.D."/>
            <person name="Quatrano R.S."/>
            <person name="Mayer K.F.X."/>
            <person name="Goodstein D."/>
            <person name="Casacuberta J.M."/>
            <person name="Vandepoele K."/>
            <person name="Reski R."/>
            <person name="Cuming A.C."/>
            <person name="Tuskan G.A."/>
            <person name="Maumus F."/>
            <person name="Salse J."/>
            <person name="Schmutz J."/>
            <person name="Rensing S.A."/>
        </authorList>
    </citation>
    <scope>NUCLEOTIDE SEQUENCE [LARGE SCALE GENOMIC DNA]</scope>
    <source>
        <strain evidence="2 3">cv. Gransden 2004</strain>
    </source>
</reference>
<protein>
    <submittedName>
        <fullName evidence="1 2">Uncharacterized protein</fullName>
    </submittedName>
</protein>
<dbReference type="PaxDb" id="3218-PP1S339_39V6.1"/>
<gene>
    <name evidence="1" type="ORF">PHYPA_006140</name>
</gene>
<evidence type="ECO:0000313" key="2">
    <source>
        <dbReference type="EnsemblPlants" id="PAC:32919394.CDS.1"/>
    </source>
</evidence>
<dbReference type="Gramene" id="Pp3c4_13040V3.1">
    <property type="protein sequence ID" value="PAC:32919394.CDS.1"/>
    <property type="gene ID" value="Pp3c4_13040"/>
</dbReference>
<dbReference type="Proteomes" id="UP000006727">
    <property type="component" value="Chromosome 4"/>
</dbReference>
<evidence type="ECO:0000313" key="3">
    <source>
        <dbReference type="Proteomes" id="UP000006727"/>
    </source>
</evidence>
<dbReference type="EnsemblPlants" id="Pp3c4_13040V3.1">
    <property type="protein sequence ID" value="PAC:32919394.CDS.1"/>
    <property type="gene ID" value="Pp3c4_13040"/>
</dbReference>
<reference evidence="1 3" key="1">
    <citation type="journal article" date="2008" name="Science">
        <title>The Physcomitrella genome reveals evolutionary insights into the conquest of land by plants.</title>
        <authorList>
            <person name="Rensing S."/>
            <person name="Lang D."/>
            <person name="Zimmer A."/>
            <person name="Terry A."/>
            <person name="Salamov A."/>
            <person name="Shapiro H."/>
            <person name="Nishiyama T."/>
            <person name="Perroud P.-F."/>
            <person name="Lindquist E."/>
            <person name="Kamisugi Y."/>
            <person name="Tanahashi T."/>
            <person name="Sakakibara K."/>
            <person name="Fujita T."/>
            <person name="Oishi K."/>
            <person name="Shin-I T."/>
            <person name="Kuroki Y."/>
            <person name="Toyoda A."/>
            <person name="Suzuki Y."/>
            <person name="Hashimoto A."/>
            <person name="Yamaguchi K."/>
            <person name="Sugano A."/>
            <person name="Kohara Y."/>
            <person name="Fujiyama A."/>
            <person name="Anterola A."/>
            <person name="Aoki S."/>
            <person name="Ashton N."/>
            <person name="Barbazuk W.B."/>
            <person name="Barker E."/>
            <person name="Bennetzen J."/>
            <person name="Bezanilla M."/>
            <person name="Blankenship R."/>
            <person name="Cho S.H."/>
            <person name="Dutcher S."/>
            <person name="Estelle M."/>
            <person name="Fawcett J.A."/>
            <person name="Gundlach H."/>
            <person name="Hanada K."/>
            <person name="Heyl A."/>
            <person name="Hicks K.A."/>
            <person name="Hugh J."/>
            <person name="Lohr M."/>
            <person name="Mayer K."/>
            <person name="Melkozernov A."/>
            <person name="Murata T."/>
            <person name="Nelson D."/>
            <person name="Pils B."/>
            <person name="Prigge M."/>
            <person name="Reiss B."/>
            <person name="Renner T."/>
            <person name="Rombauts S."/>
            <person name="Rushton P."/>
            <person name="Sanderfoot A."/>
            <person name="Schween G."/>
            <person name="Shiu S.-H."/>
            <person name="Stueber K."/>
            <person name="Theodoulou F.L."/>
            <person name="Tu H."/>
            <person name="Van de Peer Y."/>
            <person name="Verrier P.J."/>
            <person name="Waters E."/>
            <person name="Wood A."/>
            <person name="Yang L."/>
            <person name="Cove D."/>
            <person name="Cuming A."/>
            <person name="Hasebe M."/>
            <person name="Lucas S."/>
            <person name="Mishler D.B."/>
            <person name="Reski R."/>
            <person name="Grigoriev I."/>
            <person name="Quatrano R.S."/>
            <person name="Boore J.L."/>
        </authorList>
    </citation>
    <scope>NUCLEOTIDE SEQUENCE [LARGE SCALE GENOMIC DNA]</scope>
    <source>
        <strain evidence="2 3">cv. Gransden 2004</strain>
    </source>
</reference>
<dbReference type="AlphaFoldDB" id="A0A2K1KN87"/>
<organism evidence="1">
    <name type="scientific">Physcomitrium patens</name>
    <name type="common">Spreading-leaved earth moss</name>
    <name type="synonym">Physcomitrella patens</name>
    <dbReference type="NCBI Taxonomy" id="3218"/>
    <lineage>
        <taxon>Eukaryota</taxon>
        <taxon>Viridiplantae</taxon>
        <taxon>Streptophyta</taxon>
        <taxon>Embryophyta</taxon>
        <taxon>Bryophyta</taxon>
        <taxon>Bryophytina</taxon>
        <taxon>Bryopsida</taxon>
        <taxon>Funariidae</taxon>
        <taxon>Funariales</taxon>
        <taxon>Funariaceae</taxon>
        <taxon>Physcomitrium</taxon>
    </lineage>
</organism>
<name>A0A2K1KN87_PHYPA</name>
<dbReference type="InParanoid" id="A0A2K1KN87"/>
<evidence type="ECO:0000313" key="1">
    <source>
        <dbReference type="EMBL" id="PNR55245.1"/>
    </source>
</evidence>
<accession>A0A2K1KN87</accession>
<sequence length="165" mass="18175">MIDSLWGRNLSSVESTLVAAMVVTTVQLVTQTASEGLNAKFSDLCDPHDLPSIRATKKTIAKHTARSRASRKGVVRHIEKHERGASMCSSTDDDAFLMSFMPMKTEPKLFRIPSGFSVGKLTGSPSSAMHLYCSPPRIEGRKFTNKLLKLCTGTKRSKYVPLPVY</sequence>
<dbReference type="EMBL" id="ABEU02000004">
    <property type="protein sequence ID" value="PNR55245.1"/>
    <property type="molecule type" value="Genomic_DNA"/>
</dbReference>
<reference evidence="2" key="3">
    <citation type="submission" date="2020-12" db="UniProtKB">
        <authorList>
            <consortium name="EnsemblPlants"/>
        </authorList>
    </citation>
    <scope>IDENTIFICATION</scope>
</reference>